<evidence type="ECO:0000313" key="2">
    <source>
        <dbReference type="Proteomes" id="UP000266005"/>
    </source>
</evidence>
<dbReference type="AlphaFoldDB" id="A0A399RR49"/>
<dbReference type="Proteomes" id="UP000266005">
    <property type="component" value="Unassembled WGS sequence"/>
</dbReference>
<reference evidence="2" key="1">
    <citation type="submission" date="2018-08" db="EMBL/GenBank/DDBJ databases">
        <title>Mucilaginibacter sp. MYSH2.</title>
        <authorList>
            <person name="Seo T."/>
        </authorList>
    </citation>
    <scope>NUCLEOTIDE SEQUENCE [LARGE SCALE GENOMIC DNA]</scope>
    <source>
        <strain evidence="2">KIRAN</strain>
    </source>
</reference>
<organism evidence="1 2">
    <name type="scientific">Pontibacter oryzae</name>
    <dbReference type="NCBI Taxonomy" id="2304593"/>
    <lineage>
        <taxon>Bacteria</taxon>
        <taxon>Pseudomonadati</taxon>
        <taxon>Bacteroidota</taxon>
        <taxon>Cytophagia</taxon>
        <taxon>Cytophagales</taxon>
        <taxon>Hymenobacteraceae</taxon>
        <taxon>Pontibacter</taxon>
    </lineage>
</organism>
<gene>
    <name evidence="1" type="ORF">D1627_15475</name>
</gene>
<sequence length="86" mass="9754">MLEHSLFERLPDWSNVQALTRQGIAVAQRQHAGWGITLYQFNNKFVELWEKNGVQVIGAFDQGAKPLEIFGPYTDTINLPYSIGSM</sequence>
<dbReference type="EMBL" id="QWGE01000005">
    <property type="protein sequence ID" value="RIJ34320.1"/>
    <property type="molecule type" value="Genomic_DNA"/>
</dbReference>
<name>A0A399RR49_9BACT</name>
<accession>A0A399RR49</accession>
<keyword evidence="2" id="KW-1185">Reference proteome</keyword>
<protein>
    <submittedName>
        <fullName evidence="1">Uncharacterized protein</fullName>
    </submittedName>
</protein>
<dbReference type="RefSeq" id="WP_119433180.1">
    <property type="nucleotide sequence ID" value="NZ_QWGE01000005.1"/>
</dbReference>
<dbReference type="OrthoDB" id="853338at2"/>
<comment type="caution">
    <text evidence="1">The sequence shown here is derived from an EMBL/GenBank/DDBJ whole genome shotgun (WGS) entry which is preliminary data.</text>
</comment>
<evidence type="ECO:0000313" key="1">
    <source>
        <dbReference type="EMBL" id="RIJ34320.1"/>
    </source>
</evidence>
<proteinExistence type="predicted"/>